<accession>A0A4S4KUY0</accession>
<evidence type="ECO:0000313" key="2">
    <source>
        <dbReference type="EMBL" id="THH00830.1"/>
    </source>
</evidence>
<name>A0A4S4KUY0_9APHY</name>
<sequence length="319" mass="37035">MPLSYTEFFECYMKTNRPVIIGADLVSSWPAFVLWRTSREKDTCLPGKEINWDYLADRYGHHEVTVADCATSDSFGNLECTSSPFIDIVNKWKCGEGRSLYVKDWHLALTETSEAIEGSKKSQAFYITPDLFRDDWMNSYYTAHTADDFRFVYVGAAGTFTPLHRDVYCSYSWSTNVCGRKRWWLFPPEQTPYLFLKGRNVSVHDVRDVDLTRFPEYAKTTPIVVDQEEGETIFVPSGWYHQVENLTACISINHNWCNSVNLPSLYLSMCDKVVEVEEALEDVREMLMTSQDNKEEKTDWKREFVKIVQDVVKQDAGWK</sequence>
<reference evidence="2 3" key="1">
    <citation type="submission" date="2019-02" db="EMBL/GenBank/DDBJ databases">
        <title>Genome sequencing of the rare red list fungi Phlebia centrifuga.</title>
        <authorList>
            <person name="Buettner E."/>
            <person name="Kellner H."/>
        </authorList>
    </citation>
    <scope>NUCLEOTIDE SEQUENCE [LARGE SCALE GENOMIC DNA]</scope>
    <source>
        <strain evidence="2 3">DSM 108282</strain>
    </source>
</reference>
<keyword evidence="3" id="KW-1185">Reference proteome</keyword>
<comment type="caution">
    <text evidence="2">The sequence shown here is derived from an EMBL/GenBank/DDBJ whole genome shotgun (WGS) entry which is preliminary data.</text>
</comment>
<dbReference type="Proteomes" id="UP000309038">
    <property type="component" value="Unassembled WGS sequence"/>
</dbReference>
<dbReference type="PANTHER" id="PTHR12480">
    <property type="entry name" value="ARGININE DEMETHYLASE AND LYSYL-HYDROXYLASE JMJD"/>
    <property type="match status" value="1"/>
</dbReference>
<protein>
    <recommendedName>
        <fullName evidence="1">JmjC domain-containing protein</fullName>
    </recommendedName>
</protein>
<evidence type="ECO:0000259" key="1">
    <source>
        <dbReference type="PROSITE" id="PS51184"/>
    </source>
</evidence>
<dbReference type="InterPro" id="IPR003347">
    <property type="entry name" value="JmjC_dom"/>
</dbReference>
<dbReference type="SUPFAM" id="SSF51197">
    <property type="entry name" value="Clavaminate synthase-like"/>
    <property type="match status" value="1"/>
</dbReference>
<dbReference type="Gene3D" id="2.60.120.650">
    <property type="entry name" value="Cupin"/>
    <property type="match status" value="1"/>
</dbReference>
<dbReference type="PANTHER" id="PTHR12480:SF6">
    <property type="entry name" value="2-OXOGLUTARATE AND IRON-DEPENDENT OXYGENASE JMJD4"/>
    <property type="match status" value="1"/>
</dbReference>
<dbReference type="GO" id="GO:0045905">
    <property type="term" value="P:positive regulation of translational termination"/>
    <property type="evidence" value="ECO:0007669"/>
    <property type="project" value="TreeGrafter"/>
</dbReference>
<dbReference type="InterPro" id="IPR050910">
    <property type="entry name" value="JMJD6_ArgDemeth/LysHydrox"/>
</dbReference>
<evidence type="ECO:0000313" key="3">
    <source>
        <dbReference type="Proteomes" id="UP000309038"/>
    </source>
</evidence>
<dbReference type="AlphaFoldDB" id="A0A4S4KUY0"/>
<gene>
    <name evidence="2" type="ORF">EW026_g1761</name>
</gene>
<dbReference type="GO" id="GO:0005634">
    <property type="term" value="C:nucleus"/>
    <property type="evidence" value="ECO:0007669"/>
    <property type="project" value="TreeGrafter"/>
</dbReference>
<dbReference type="EMBL" id="SGPJ01000039">
    <property type="protein sequence ID" value="THH00830.1"/>
    <property type="molecule type" value="Genomic_DNA"/>
</dbReference>
<dbReference type="GO" id="GO:0016706">
    <property type="term" value="F:2-oxoglutarate-dependent dioxygenase activity"/>
    <property type="evidence" value="ECO:0007669"/>
    <property type="project" value="TreeGrafter"/>
</dbReference>
<feature type="domain" description="JmjC" evidence="1">
    <location>
        <begin position="117"/>
        <end position="273"/>
    </location>
</feature>
<dbReference type="GO" id="GO:0043565">
    <property type="term" value="F:sequence-specific DNA binding"/>
    <property type="evidence" value="ECO:0007669"/>
    <property type="project" value="TreeGrafter"/>
</dbReference>
<dbReference type="GO" id="GO:0005737">
    <property type="term" value="C:cytoplasm"/>
    <property type="evidence" value="ECO:0007669"/>
    <property type="project" value="TreeGrafter"/>
</dbReference>
<proteinExistence type="predicted"/>
<organism evidence="2 3">
    <name type="scientific">Hermanssonia centrifuga</name>
    <dbReference type="NCBI Taxonomy" id="98765"/>
    <lineage>
        <taxon>Eukaryota</taxon>
        <taxon>Fungi</taxon>
        <taxon>Dikarya</taxon>
        <taxon>Basidiomycota</taxon>
        <taxon>Agaricomycotina</taxon>
        <taxon>Agaricomycetes</taxon>
        <taxon>Polyporales</taxon>
        <taxon>Meruliaceae</taxon>
        <taxon>Hermanssonia</taxon>
    </lineage>
</organism>
<dbReference type="PROSITE" id="PS51184">
    <property type="entry name" value="JMJC"/>
    <property type="match status" value="1"/>
</dbReference>
<dbReference type="Pfam" id="PF13621">
    <property type="entry name" value="Cupin_8"/>
    <property type="match status" value="1"/>
</dbReference>
<dbReference type="InterPro" id="IPR041667">
    <property type="entry name" value="Cupin_8"/>
</dbReference>
<dbReference type="SMART" id="SM00558">
    <property type="entry name" value="JmjC"/>
    <property type="match status" value="1"/>
</dbReference>